<dbReference type="InterPro" id="IPR005467">
    <property type="entry name" value="His_kinase_dom"/>
</dbReference>
<accession>A0A427XJY2</accession>
<evidence type="ECO:0000259" key="6">
    <source>
        <dbReference type="PROSITE" id="PS50110"/>
    </source>
</evidence>
<evidence type="ECO:0000313" key="8">
    <source>
        <dbReference type="Proteomes" id="UP000279236"/>
    </source>
</evidence>
<dbReference type="InterPro" id="IPR013656">
    <property type="entry name" value="PAS_4"/>
</dbReference>
<dbReference type="SUPFAM" id="SSF55874">
    <property type="entry name" value="ATPase domain of HSP90 chaperone/DNA topoisomerase II/histidine kinase"/>
    <property type="match status" value="2"/>
</dbReference>
<keyword evidence="1 2" id="KW-0597">Phosphoprotein</keyword>
<dbReference type="InterPro" id="IPR003594">
    <property type="entry name" value="HATPase_dom"/>
</dbReference>
<evidence type="ECO:0000256" key="1">
    <source>
        <dbReference type="ARBA" id="ARBA00022553"/>
    </source>
</evidence>
<dbReference type="PRINTS" id="PR00344">
    <property type="entry name" value="BCTRLSENSOR"/>
</dbReference>
<dbReference type="GeneID" id="39586538"/>
<dbReference type="Pfam" id="PF02518">
    <property type="entry name" value="HATPase_c"/>
    <property type="match status" value="2"/>
</dbReference>
<dbReference type="SMART" id="SM00448">
    <property type="entry name" value="REC"/>
    <property type="match status" value="2"/>
</dbReference>
<feature type="compositionally biased region" description="Low complexity" evidence="4">
    <location>
        <begin position="512"/>
        <end position="527"/>
    </location>
</feature>
<dbReference type="PANTHER" id="PTHR43547:SF2">
    <property type="entry name" value="HYBRID SIGNAL TRANSDUCTION HISTIDINE KINASE C"/>
    <property type="match status" value="1"/>
</dbReference>
<sequence>MSRDASVPEATPSSGISPEISPPAFPLGTQLLSEVEPSFSQQQQSDPSLAYPRAFLEALPTEHNAGAAFTPVFANSKWLTLTGRRSVLDFLTLEGTRQFEAWVTGASSPETTTLDFTFPSGPATLELTRTTLPITPAPPDGEDSTNAKSYVVVTTVPRFAATWATTTPMAFSVEDPFSSTRDGSSPAESSSAVRRLQPHRSPATATSWSTIEEVLTNMPKWTPGTALHFHRDADGNTFMTGLKDKARAHPVAQLLEEFDFSKTSLGPRSSWDKTFRNTVELLTLNPQRACFWSGKDLTMIYNQPYADVGHRNPSAKMLTVASPRPSTGFRTLWQGVMGPLGPLTEVLLAGIPVLQDDQWNVLPSKDNKTYQQYGAATWMPLRGEDGNFAGCFCEISDSTNHILANRETVLRKQLCMRIGAARSVDDYHNAVIDALKACSADVAFGMLYHVEEISNVQPHVRIGVGIHPRKEQSARVTYVGGVNVPDGHPAAAEVQIIPIVDPPNVMIAEAFGSGNDSGSSSTAGSESPQTELWRTHEQWPLAEVLQSGAPAIIDDCSTLAAAFTHTMAQTCAIVLPVIPCPEEDPVPAAILVLGLNAEPPFNQQTDELAHALVPLLATHLVGARDTQRDVKRMKDLASLNKAKSLLFSNVARELFPPLALIAGPLDDVIASTSETQNRSNLLIARRHVRRLTRLATVLMDVSNIEAGKMQASFRRVNLGLLTRDMAMLFKKAAQQGNLELILECDTTDRDVYVDRDKWETILFNLMGNAVKYTREGHVHVTLSYDASEAVMSIQDTGIGIPAAELQAMGEWVGPGEAVPETDNRTGIALSFTKLHRGAFEVQSKTAAESADGSHGTTCRVRLSLGHAHLPVDAIHETTAPEAHDWQKEMEALDLNDPPLDESVTTTTTIKRTRSIEPTTLYFHKDDVIMVVDGMADSRRYIRSIFAPYCTVVEARDAQEALDLWASCNPNLVIADLLLPNSGGNGLLRALREGTREQKLVPFLMLTTTQDPPPPTSDGMAADDFLPKPYNGRELLARADMQLQLGKKRLMLETLFEERTADMRVLTDLSPVGIFRCSPDGYVTYANTAWYEVSGYPMHQKITDWGDYIGEGFQDYVRGVWENFVPSEGFSVQAEYMWKNGRWVVTTALRLRGPTGCLRGFIGCSVEVTERKLNEELQRQRMVEAEQRRAEAEEAKRQQELLIDITSHEMRNPTSSLMQCSSLVKTNLLVLQEQMQDAIDNQRPFLPTDQLLATLSEDLDALDSIYQCSLTQERISNDVLSLGRMQLNMLDMYDVETRIIDEAERITSVFQNEARMKRVHLSLQVGAGFEALGVSSFMADPVRLGQIITNLLSNAIRFTANSPVRLIKLCLDVRLEPPTDDSCTPPPLRLDQSLEDSTEGRPVFVYVSVADTGPGLTPDQLQLLFHRFSQASPQIHTMFGGSGLGLFVCRKLAEIMGGRIDVVSELGKGSEFRFFIKARACTAAAAAAASVATPPAALSAPTSPTRASVAAVVSKAASSPASTRPTEPAGHARVLVVEDNLINRTVLLRQLKHVGFAADAAADGAEAVDKIRQNMAAGCGTPYDCVLMDLEMPIMDGYAAARLVRSLEKDGVLAFSPIIALTGNARQAMIKEAMADFTDVVVKPYRLDDLLRKMEKAMAREEEE</sequence>
<feature type="coiled-coil region" evidence="3">
    <location>
        <begin position="1172"/>
        <end position="1201"/>
    </location>
</feature>
<dbReference type="SMART" id="SM00387">
    <property type="entry name" value="HATPase_c"/>
    <property type="match status" value="2"/>
</dbReference>
<keyword evidence="8" id="KW-1185">Reference proteome</keyword>
<dbReference type="EMBL" id="RSCE01000011">
    <property type="protein sequence ID" value="RSH79064.1"/>
    <property type="molecule type" value="Genomic_DNA"/>
</dbReference>
<dbReference type="PROSITE" id="PS50109">
    <property type="entry name" value="HIS_KIN"/>
    <property type="match status" value="2"/>
</dbReference>
<dbReference type="InterPro" id="IPR011006">
    <property type="entry name" value="CheY-like_superfamily"/>
</dbReference>
<dbReference type="InterPro" id="IPR000014">
    <property type="entry name" value="PAS"/>
</dbReference>
<dbReference type="Proteomes" id="UP000279236">
    <property type="component" value="Unassembled WGS sequence"/>
</dbReference>
<dbReference type="RefSeq" id="XP_028474211.1">
    <property type="nucleotide sequence ID" value="XM_028617748.1"/>
</dbReference>
<evidence type="ECO:0000256" key="3">
    <source>
        <dbReference type="SAM" id="Coils"/>
    </source>
</evidence>
<organism evidence="7 8">
    <name type="scientific">Apiotrichum porosum</name>
    <dbReference type="NCBI Taxonomy" id="105984"/>
    <lineage>
        <taxon>Eukaryota</taxon>
        <taxon>Fungi</taxon>
        <taxon>Dikarya</taxon>
        <taxon>Basidiomycota</taxon>
        <taxon>Agaricomycotina</taxon>
        <taxon>Tremellomycetes</taxon>
        <taxon>Trichosporonales</taxon>
        <taxon>Trichosporonaceae</taxon>
        <taxon>Apiotrichum</taxon>
    </lineage>
</organism>
<feature type="domain" description="Response regulatory" evidence="6">
    <location>
        <begin position="927"/>
        <end position="1042"/>
    </location>
</feature>
<feature type="region of interest" description="Disordered" evidence="4">
    <location>
        <begin position="1"/>
        <end position="27"/>
    </location>
</feature>
<dbReference type="InterPro" id="IPR035965">
    <property type="entry name" value="PAS-like_dom_sf"/>
</dbReference>
<dbReference type="SUPFAM" id="SSF47384">
    <property type="entry name" value="Homodimeric domain of signal transducing histidine kinase"/>
    <property type="match status" value="1"/>
</dbReference>
<dbReference type="SUPFAM" id="SSF55785">
    <property type="entry name" value="PYP-like sensor domain (PAS domain)"/>
    <property type="match status" value="1"/>
</dbReference>
<dbReference type="STRING" id="105984.A0A427XJY2"/>
<dbReference type="InterPro" id="IPR036890">
    <property type="entry name" value="HATPase_C_sf"/>
</dbReference>
<comment type="caution">
    <text evidence="7">The sequence shown here is derived from an EMBL/GenBank/DDBJ whole genome shotgun (WGS) entry which is preliminary data.</text>
</comment>
<evidence type="ECO:0000256" key="4">
    <source>
        <dbReference type="SAM" id="MobiDB-lite"/>
    </source>
</evidence>
<dbReference type="GO" id="GO:0000155">
    <property type="term" value="F:phosphorelay sensor kinase activity"/>
    <property type="evidence" value="ECO:0007669"/>
    <property type="project" value="InterPro"/>
</dbReference>
<reference evidence="7 8" key="1">
    <citation type="submission" date="2018-11" db="EMBL/GenBank/DDBJ databases">
        <title>Genome sequence of Apiotrichum porosum DSM 27194.</title>
        <authorList>
            <person name="Aliyu H."/>
            <person name="Gorte O."/>
            <person name="Ochsenreither K."/>
        </authorList>
    </citation>
    <scope>NUCLEOTIDE SEQUENCE [LARGE SCALE GENOMIC DNA]</scope>
    <source>
        <strain evidence="7 8">DSM 27194</strain>
    </source>
</reference>
<proteinExistence type="predicted"/>
<dbReference type="Gene3D" id="3.30.450.20">
    <property type="entry name" value="PAS domain"/>
    <property type="match status" value="1"/>
</dbReference>
<dbReference type="Gene3D" id="1.10.287.130">
    <property type="match status" value="2"/>
</dbReference>
<feature type="modified residue" description="4-aspartylphosphate" evidence="2">
    <location>
        <position position="975"/>
    </location>
</feature>
<protein>
    <submittedName>
        <fullName evidence="7">Uncharacterized protein</fullName>
    </submittedName>
</protein>
<feature type="region of interest" description="Disordered" evidence="4">
    <location>
        <begin position="511"/>
        <end position="530"/>
    </location>
</feature>
<evidence type="ECO:0000256" key="2">
    <source>
        <dbReference type="PROSITE-ProRule" id="PRU00169"/>
    </source>
</evidence>
<dbReference type="SUPFAM" id="SSF52172">
    <property type="entry name" value="CheY-like"/>
    <property type="match status" value="2"/>
</dbReference>
<dbReference type="InterPro" id="IPR004358">
    <property type="entry name" value="Sig_transdc_His_kin-like_C"/>
</dbReference>
<evidence type="ECO:0000259" key="5">
    <source>
        <dbReference type="PROSITE" id="PS50109"/>
    </source>
</evidence>
<dbReference type="InterPro" id="IPR036097">
    <property type="entry name" value="HisK_dim/P_sf"/>
</dbReference>
<dbReference type="Gene3D" id="3.40.50.2300">
    <property type="match status" value="2"/>
</dbReference>
<dbReference type="CDD" id="cd17546">
    <property type="entry name" value="REC_hyHK_CKI1_RcsC-like"/>
    <property type="match status" value="1"/>
</dbReference>
<name>A0A427XJY2_9TREE</name>
<dbReference type="Gene3D" id="3.30.565.10">
    <property type="entry name" value="Histidine kinase-like ATPase, C-terminal domain"/>
    <property type="match status" value="2"/>
</dbReference>
<dbReference type="Pfam" id="PF08448">
    <property type="entry name" value="PAS_4"/>
    <property type="match status" value="1"/>
</dbReference>
<gene>
    <name evidence="7" type="ORF">EHS24_001995</name>
</gene>
<dbReference type="InterPro" id="IPR001789">
    <property type="entry name" value="Sig_transdc_resp-reg_receiver"/>
</dbReference>
<evidence type="ECO:0000313" key="7">
    <source>
        <dbReference type="EMBL" id="RSH79064.1"/>
    </source>
</evidence>
<dbReference type="PROSITE" id="PS50110">
    <property type="entry name" value="RESPONSE_REGULATORY"/>
    <property type="match status" value="2"/>
</dbReference>
<dbReference type="PANTHER" id="PTHR43547">
    <property type="entry name" value="TWO-COMPONENT HISTIDINE KINASE"/>
    <property type="match status" value="1"/>
</dbReference>
<feature type="region of interest" description="Disordered" evidence="4">
    <location>
        <begin position="176"/>
        <end position="207"/>
    </location>
</feature>
<dbReference type="CDD" id="cd00130">
    <property type="entry name" value="PAS"/>
    <property type="match status" value="1"/>
</dbReference>
<dbReference type="CDD" id="cd00156">
    <property type="entry name" value="REC"/>
    <property type="match status" value="1"/>
</dbReference>
<feature type="domain" description="Histidine kinase" evidence="5">
    <location>
        <begin position="649"/>
        <end position="866"/>
    </location>
</feature>
<keyword evidence="3" id="KW-0175">Coiled coil</keyword>
<feature type="compositionally biased region" description="Polar residues" evidence="4">
    <location>
        <begin position="177"/>
        <end position="192"/>
    </location>
</feature>
<feature type="modified residue" description="4-aspartylphosphate" evidence="2">
    <location>
        <position position="1588"/>
    </location>
</feature>
<feature type="domain" description="Histidine kinase" evidence="5">
    <location>
        <begin position="1204"/>
        <end position="1479"/>
    </location>
</feature>
<feature type="domain" description="Response regulatory" evidence="6">
    <location>
        <begin position="1532"/>
        <end position="1657"/>
    </location>
</feature>
<dbReference type="OrthoDB" id="60033at2759"/>
<dbReference type="Pfam" id="PF00072">
    <property type="entry name" value="Response_reg"/>
    <property type="match status" value="2"/>
</dbReference>